<dbReference type="Proteomes" id="UP000828048">
    <property type="component" value="Chromosome 2"/>
</dbReference>
<dbReference type="EMBL" id="CM037152">
    <property type="protein sequence ID" value="KAH7833987.1"/>
    <property type="molecule type" value="Genomic_DNA"/>
</dbReference>
<evidence type="ECO:0000313" key="1">
    <source>
        <dbReference type="EMBL" id="KAH7833987.1"/>
    </source>
</evidence>
<sequence>MVLESARKRIPQLCDKLLSSLCIHNLGFAIQDLPEEILTDILSRLPVGCVLKCRRVCKQWLALTSTPQFVEMHVKQATPVLLLQFVDSDYSNKMLDVFIFDERAKANKMFKKMGADLMNLNVPHWLQLCGSCNGLLVFCQRFPRVYFVCNPLTGGKISITPPVQSGEVCGFFFHPIVKDYRLLFVHWEGIQFIYSIYSLGNQLWRKLDNFPYQPVSLARPTILNGALHWMADRAPCSNSIMIFNMDTERLRNMPDPGGHYCSWQLHNDLSIFEMNGKLAFCCLAKNKSLVYMSVLDDYENWIWENSCLIDLDLVVKCSFKDDCLNSNITLLDIQDNELLFDWEFRGVFRYNLRQNTVKQISSIGMKEVLHPKLRGPNIHVIPYTKTFVLPSGFK</sequence>
<keyword evidence="2" id="KW-1185">Reference proteome</keyword>
<proteinExistence type="predicted"/>
<gene>
    <name evidence="1" type="ORF">Vadar_011689</name>
</gene>
<evidence type="ECO:0000313" key="2">
    <source>
        <dbReference type="Proteomes" id="UP000828048"/>
    </source>
</evidence>
<reference evidence="1 2" key="1">
    <citation type="journal article" date="2021" name="Hortic Res">
        <title>High-quality reference genome and annotation aids understanding of berry development for evergreen blueberry (Vaccinium darrowii).</title>
        <authorList>
            <person name="Yu J."/>
            <person name="Hulse-Kemp A.M."/>
            <person name="Babiker E."/>
            <person name="Staton M."/>
        </authorList>
    </citation>
    <scope>NUCLEOTIDE SEQUENCE [LARGE SCALE GENOMIC DNA]</scope>
    <source>
        <strain evidence="2">cv. NJ 8807/NJ 8810</strain>
        <tissue evidence="1">Young leaf</tissue>
    </source>
</reference>
<organism evidence="1 2">
    <name type="scientific">Vaccinium darrowii</name>
    <dbReference type="NCBI Taxonomy" id="229202"/>
    <lineage>
        <taxon>Eukaryota</taxon>
        <taxon>Viridiplantae</taxon>
        <taxon>Streptophyta</taxon>
        <taxon>Embryophyta</taxon>
        <taxon>Tracheophyta</taxon>
        <taxon>Spermatophyta</taxon>
        <taxon>Magnoliopsida</taxon>
        <taxon>eudicotyledons</taxon>
        <taxon>Gunneridae</taxon>
        <taxon>Pentapetalae</taxon>
        <taxon>asterids</taxon>
        <taxon>Ericales</taxon>
        <taxon>Ericaceae</taxon>
        <taxon>Vaccinioideae</taxon>
        <taxon>Vaccinieae</taxon>
        <taxon>Vaccinium</taxon>
    </lineage>
</organism>
<comment type="caution">
    <text evidence="1">The sequence shown here is derived from an EMBL/GenBank/DDBJ whole genome shotgun (WGS) entry which is preliminary data.</text>
</comment>
<accession>A0ACB7WZW7</accession>
<protein>
    <submittedName>
        <fullName evidence="1">Uncharacterized protein</fullName>
    </submittedName>
</protein>
<name>A0ACB7WZW7_9ERIC</name>